<dbReference type="SUPFAM" id="SSF47413">
    <property type="entry name" value="lambda repressor-like DNA-binding domains"/>
    <property type="match status" value="1"/>
</dbReference>
<reference evidence="4" key="1">
    <citation type="journal article" date="2019" name="Int. J. Syst. Evol. Microbiol.">
        <title>The Global Catalogue of Microorganisms (GCM) 10K type strain sequencing project: providing services to taxonomists for standard genome sequencing and annotation.</title>
        <authorList>
            <consortium name="The Broad Institute Genomics Platform"/>
            <consortium name="The Broad Institute Genome Sequencing Center for Infectious Disease"/>
            <person name="Wu L."/>
            <person name="Ma J."/>
        </authorList>
    </citation>
    <scope>NUCLEOTIDE SEQUENCE [LARGE SCALE GENOMIC DNA]</scope>
    <source>
        <strain evidence="4">CGMCC 4.7367</strain>
    </source>
</reference>
<evidence type="ECO:0000259" key="2">
    <source>
        <dbReference type="PROSITE" id="PS50943"/>
    </source>
</evidence>
<protein>
    <submittedName>
        <fullName evidence="3">Transcriptional regulator</fullName>
    </submittedName>
</protein>
<gene>
    <name evidence="3" type="ORF">GCM10017774_93380</name>
</gene>
<sequence>MLTPTRLTLARTRRGLTAAELARKSGVQARAIGEYERGLSSPKPATLESLAGALGFPASFLTAPEPPRPQNLLHTVPLGEQVTAAAQLAIEFNGWLERLFVLPQPDLPPPRTSPQGTRDAWRLAGGPAPNMVQLVESHGVRVFSLPVDCGAREAFSCWHDGTPFVFLTPSATPEQARFDTAVQLAVLLGHDEPHEFAAEFLMPQRQLAGTDHRHWHVGRDQFTKWANVHSLVQGGMTRRESSKLLTKVFKVLRENGTTPLHVAKELHLGLEELNGLVFGLVLTALPGGGEPGPRGRARLTLVH</sequence>
<dbReference type="EMBL" id="BNAR01000032">
    <property type="protein sequence ID" value="GHH63758.1"/>
    <property type="molecule type" value="Genomic_DNA"/>
</dbReference>
<evidence type="ECO:0000313" key="4">
    <source>
        <dbReference type="Proteomes" id="UP000605568"/>
    </source>
</evidence>
<comment type="caution">
    <text evidence="3">The sequence shown here is derived from an EMBL/GenBank/DDBJ whole genome shotgun (WGS) entry which is preliminary data.</text>
</comment>
<dbReference type="InterPro" id="IPR010982">
    <property type="entry name" value="Lambda_DNA-bd_dom_sf"/>
</dbReference>
<dbReference type="SMART" id="SM00530">
    <property type="entry name" value="HTH_XRE"/>
    <property type="match status" value="1"/>
</dbReference>
<keyword evidence="4" id="KW-1185">Reference proteome</keyword>
<evidence type="ECO:0000256" key="1">
    <source>
        <dbReference type="ARBA" id="ARBA00007227"/>
    </source>
</evidence>
<dbReference type="InterPro" id="IPR052345">
    <property type="entry name" value="Rad_response_metalloprotease"/>
</dbReference>
<name>A0ABQ3MUT6_9PSEU</name>
<proteinExistence type="inferred from homology"/>
<dbReference type="Proteomes" id="UP000605568">
    <property type="component" value="Unassembled WGS sequence"/>
</dbReference>
<feature type="domain" description="HTH cro/C1-type" evidence="2">
    <location>
        <begin position="7"/>
        <end position="61"/>
    </location>
</feature>
<evidence type="ECO:0000313" key="3">
    <source>
        <dbReference type="EMBL" id="GHH63758.1"/>
    </source>
</evidence>
<dbReference type="InterPro" id="IPR001387">
    <property type="entry name" value="Cro/C1-type_HTH"/>
</dbReference>
<organism evidence="3 4">
    <name type="scientific">Lentzea cavernae</name>
    <dbReference type="NCBI Taxonomy" id="2020703"/>
    <lineage>
        <taxon>Bacteria</taxon>
        <taxon>Bacillati</taxon>
        <taxon>Actinomycetota</taxon>
        <taxon>Actinomycetes</taxon>
        <taxon>Pseudonocardiales</taxon>
        <taxon>Pseudonocardiaceae</taxon>
        <taxon>Lentzea</taxon>
    </lineage>
</organism>
<comment type="similarity">
    <text evidence="1">Belongs to the short-chain fatty acyl-CoA assimilation regulator (ScfR) family.</text>
</comment>
<dbReference type="Pfam" id="PF06114">
    <property type="entry name" value="Peptidase_M78"/>
    <property type="match status" value="1"/>
</dbReference>
<dbReference type="RefSeq" id="WP_191305884.1">
    <property type="nucleotide sequence ID" value="NZ_BNAR01000032.1"/>
</dbReference>
<dbReference type="Pfam" id="PF01381">
    <property type="entry name" value="HTH_3"/>
    <property type="match status" value="1"/>
</dbReference>
<dbReference type="CDD" id="cd00093">
    <property type="entry name" value="HTH_XRE"/>
    <property type="match status" value="1"/>
</dbReference>
<dbReference type="InterPro" id="IPR010359">
    <property type="entry name" value="IrrE_HExxH"/>
</dbReference>
<dbReference type="PANTHER" id="PTHR43236:SF1">
    <property type="entry name" value="BLL7220 PROTEIN"/>
    <property type="match status" value="1"/>
</dbReference>
<dbReference type="PROSITE" id="PS50943">
    <property type="entry name" value="HTH_CROC1"/>
    <property type="match status" value="1"/>
</dbReference>
<dbReference type="PANTHER" id="PTHR43236">
    <property type="entry name" value="ANTITOXIN HIGA1"/>
    <property type="match status" value="1"/>
</dbReference>
<dbReference type="Gene3D" id="1.10.260.40">
    <property type="entry name" value="lambda repressor-like DNA-binding domains"/>
    <property type="match status" value="1"/>
</dbReference>
<accession>A0ABQ3MUT6</accession>